<protein>
    <submittedName>
        <fullName evidence="1">Uncharacterized protein</fullName>
    </submittedName>
</protein>
<gene>
    <name evidence="1" type="ORF">EVAR_68895_1</name>
</gene>
<sequence>MAEYIVSKKIVYSHNQGRTYHVAFWASAQGPVDSRGLRLSQASLTGTVRATTLMEYRCEATAFNRHVVSSTLTNHVRTVVAKKVWEVPASSDHRKLSTDVLNLMSKNTSLRRASAYPTVEYRFRARALQHQLKTRIQKVRNKNWSDVMEEITITSKAFWHVTKVLKSEGQTPVLPLKISDNTTAIDDAEIAERIADSI</sequence>
<dbReference type="Proteomes" id="UP000299102">
    <property type="component" value="Unassembled WGS sequence"/>
</dbReference>
<reference evidence="1 2" key="1">
    <citation type="journal article" date="2019" name="Commun. Biol.">
        <title>The bagworm genome reveals a unique fibroin gene that provides high tensile strength.</title>
        <authorList>
            <person name="Kono N."/>
            <person name="Nakamura H."/>
            <person name="Ohtoshi R."/>
            <person name="Tomita M."/>
            <person name="Numata K."/>
            <person name="Arakawa K."/>
        </authorList>
    </citation>
    <scope>NUCLEOTIDE SEQUENCE [LARGE SCALE GENOMIC DNA]</scope>
</reference>
<name>A0A4C1ZWK2_EUMVA</name>
<organism evidence="1 2">
    <name type="scientific">Eumeta variegata</name>
    <name type="common">Bagworm moth</name>
    <name type="synonym">Eumeta japonica</name>
    <dbReference type="NCBI Taxonomy" id="151549"/>
    <lineage>
        <taxon>Eukaryota</taxon>
        <taxon>Metazoa</taxon>
        <taxon>Ecdysozoa</taxon>
        <taxon>Arthropoda</taxon>
        <taxon>Hexapoda</taxon>
        <taxon>Insecta</taxon>
        <taxon>Pterygota</taxon>
        <taxon>Neoptera</taxon>
        <taxon>Endopterygota</taxon>
        <taxon>Lepidoptera</taxon>
        <taxon>Glossata</taxon>
        <taxon>Ditrysia</taxon>
        <taxon>Tineoidea</taxon>
        <taxon>Psychidae</taxon>
        <taxon>Oiketicinae</taxon>
        <taxon>Eumeta</taxon>
    </lineage>
</organism>
<dbReference type="AlphaFoldDB" id="A0A4C1ZWK2"/>
<proteinExistence type="predicted"/>
<keyword evidence="2" id="KW-1185">Reference proteome</keyword>
<dbReference type="OrthoDB" id="7487383at2759"/>
<accession>A0A4C1ZWK2</accession>
<evidence type="ECO:0000313" key="2">
    <source>
        <dbReference type="Proteomes" id="UP000299102"/>
    </source>
</evidence>
<comment type="caution">
    <text evidence="1">The sequence shown here is derived from an EMBL/GenBank/DDBJ whole genome shotgun (WGS) entry which is preliminary data.</text>
</comment>
<evidence type="ECO:0000313" key="1">
    <source>
        <dbReference type="EMBL" id="GBP91852.1"/>
    </source>
</evidence>
<dbReference type="EMBL" id="BGZK01002216">
    <property type="protein sequence ID" value="GBP91852.1"/>
    <property type="molecule type" value="Genomic_DNA"/>
</dbReference>